<dbReference type="CDD" id="cd06530">
    <property type="entry name" value="S26_SPase_I"/>
    <property type="match status" value="1"/>
</dbReference>
<dbReference type="GO" id="GO:0009003">
    <property type="term" value="F:signal peptidase activity"/>
    <property type="evidence" value="ECO:0007669"/>
    <property type="project" value="UniProtKB-EC"/>
</dbReference>
<sequence>MESMNFDFQAILLVATIIFGLIWLTGHFTSRKDASVVEFSKALFPILLLVFLLRSFVFEPFRIPSGSMMPTLVKGDFILVKKYAYSLRFPITNNPFLTITEPQRGDVVVFNFPCDPSIKYIKRLVGLPGDEIVYKDKQLLINDELMPYRFQEVYKHPRQYGSHIYQENFRDEQHQILITPSRRGVEGEYTIPEGHYFMMGDNRDNSMDSRYDCPGFVPWNHFVGTATKIWFNWDFENAPEWQRIWQTIE</sequence>
<dbReference type="SUPFAM" id="SSF51306">
    <property type="entry name" value="LexA/Signal peptidase"/>
    <property type="match status" value="1"/>
</dbReference>
<dbReference type="InterPro" id="IPR000223">
    <property type="entry name" value="Pept_S26A_signal_pept_1"/>
</dbReference>
<dbReference type="NCBIfam" id="TIGR02227">
    <property type="entry name" value="sigpep_I_bact"/>
    <property type="match status" value="1"/>
</dbReference>
<reference evidence="8" key="1">
    <citation type="submission" date="2018-05" db="EMBL/GenBank/DDBJ databases">
        <authorList>
            <person name="Lanie J.A."/>
            <person name="Ng W.-L."/>
            <person name="Kazmierczak K.M."/>
            <person name="Andrzejewski T.M."/>
            <person name="Davidsen T.M."/>
            <person name="Wayne K.J."/>
            <person name="Tettelin H."/>
            <person name="Glass J.I."/>
            <person name="Rusch D."/>
            <person name="Podicherti R."/>
            <person name="Tsui H.-C.T."/>
            <person name="Winkler M.E."/>
        </authorList>
    </citation>
    <scope>NUCLEOTIDE SEQUENCE</scope>
</reference>
<accession>A0A381TXD7</accession>
<dbReference type="Pfam" id="PF10502">
    <property type="entry name" value="Peptidase_S26"/>
    <property type="match status" value="1"/>
</dbReference>
<evidence type="ECO:0000313" key="8">
    <source>
        <dbReference type="EMBL" id="SVA20672.1"/>
    </source>
</evidence>
<dbReference type="EC" id="3.4.21.89" evidence="3"/>
<keyword evidence="5" id="KW-0378">Hydrolase</keyword>
<gene>
    <name evidence="8" type="ORF">METZ01_LOCUS73526</name>
</gene>
<evidence type="ECO:0000256" key="6">
    <source>
        <dbReference type="SAM" id="Phobius"/>
    </source>
</evidence>
<evidence type="ECO:0000256" key="5">
    <source>
        <dbReference type="ARBA" id="ARBA00022801"/>
    </source>
</evidence>
<evidence type="ECO:0000256" key="1">
    <source>
        <dbReference type="ARBA" id="ARBA00000677"/>
    </source>
</evidence>
<evidence type="ECO:0000256" key="3">
    <source>
        <dbReference type="ARBA" id="ARBA00013208"/>
    </source>
</evidence>
<evidence type="ECO:0000259" key="7">
    <source>
        <dbReference type="Pfam" id="PF10502"/>
    </source>
</evidence>
<keyword evidence="4" id="KW-0645">Protease</keyword>
<protein>
    <recommendedName>
        <fullName evidence="3">signal peptidase I</fullName>
        <ecNumber evidence="3">3.4.21.89</ecNumber>
    </recommendedName>
</protein>
<dbReference type="PRINTS" id="PR00727">
    <property type="entry name" value="LEADERPTASE"/>
</dbReference>
<dbReference type="InterPro" id="IPR019757">
    <property type="entry name" value="Pept_S26A_signal_pept_1_Lys-AS"/>
</dbReference>
<dbReference type="AlphaFoldDB" id="A0A381TXD7"/>
<proteinExistence type="inferred from homology"/>
<dbReference type="EMBL" id="UINC01005336">
    <property type="protein sequence ID" value="SVA20672.1"/>
    <property type="molecule type" value="Genomic_DNA"/>
</dbReference>
<dbReference type="PANTHER" id="PTHR43390:SF1">
    <property type="entry name" value="CHLOROPLAST PROCESSING PEPTIDASE"/>
    <property type="match status" value="1"/>
</dbReference>
<dbReference type="PANTHER" id="PTHR43390">
    <property type="entry name" value="SIGNAL PEPTIDASE I"/>
    <property type="match status" value="1"/>
</dbReference>
<dbReference type="InterPro" id="IPR036286">
    <property type="entry name" value="LexA/Signal_pep-like_sf"/>
</dbReference>
<evidence type="ECO:0000256" key="4">
    <source>
        <dbReference type="ARBA" id="ARBA00022670"/>
    </source>
</evidence>
<dbReference type="GO" id="GO:0004252">
    <property type="term" value="F:serine-type endopeptidase activity"/>
    <property type="evidence" value="ECO:0007669"/>
    <property type="project" value="InterPro"/>
</dbReference>
<keyword evidence="6" id="KW-0472">Membrane</keyword>
<feature type="transmembrane region" description="Helical" evidence="6">
    <location>
        <begin position="6"/>
        <end position="24"/>
    </location>
</feature>
<feature type="transmembrane region" description="Helical" evidence="6">
    <location>
        <begin position="36"/>
        <end position="57"/>
    </location>
</feature>
<name>A0A381TXD7_9ZZZZ</name>
<organism evidence="8">
    <name type="scientific">marine metagenome</name>
    <dbReference type="NCBI Taxonomy" id="408172"/>
    <lineage>
        <taxon>unclassified sequences</taxon>
        <taxon>metagenomes</taxon>
        <taxon>ecological metagenomes</taxon>
    </lineage>
</organism>
<dbReference type="GO" id="GO:0006465">
    <property type="term" value="P:signal peptide processing"/>
    <property type="evidence" value="ECO:0007669"/>
    <property type="project" value="InterPro"/>
</dbReference>
<dbReference type="PROSITE" id="PS00760">
    <property type="entry name" value="SPASE_I_2"/>
    <property type="match status" value="1"/>
</dbReference>
<dbReference type="PROSITE" id="PS00761">
    <property type="entry name" value="SPASE_I_3"/>
    <property type="match status" value="1"/>
</dbReference>
<feature type="domain" description="Peptidase S26" evidence="7">
    <location>
        <begin position="37"/>
        <end position="230"/>
    </location>
</feature>
<comment type="similarity">
    <text evidence="2">Belongs to the peptidase S26 family.</text>
</comment>
<comment type="catalytic activity">
    <reaction evidence="1">
        <text>Cleavage of hydrophobic, N-terminal signal or leader sequences from secreted and periplasmic proteins.</text>
        <dbReference type="EC" id="3.4.21.89"/>
    </reaction>
</comment>
<keyword evidence="6" id="KW-1133">Transmembrane helix</keyword>
<dbReference type="InterPro" id="IPR019758">
    <property type="entry name" value="Pept_S26A_signal_pept_1_CS"/>
</dbReference>
<dbReference type="InterPro" id="IPR019533">
    <property type="entry name" value="Peptidase_S26"/>
</dbReference>
<keyword evidence="6" id="KW-0812">Transmembrane</keyword>
<dbReference type="Gene3D" id="2.10.109.10">
    <property type="entry name" value="Umud Fragment, subunit A"/>
    <property type="match status" value="1"/>
</dbReference>
<dbReference type="GO" id="GO:0016020">
    <property type="term" value="C:membrane"/>
    <property type="evidence" value="ECO:0007669"/>
    <property type="project" value="InterPro"/>
</dbReference>
<dbReference type="PROSITE" id="PS00501">
    <property type="entry name" value="SPASE_I_1"/>
    <property type="match status" value="1"/>
</dbReference>
<evidence type="ECO:0000256" key="2">
    <source>
        <dbReference type="ARBA" id="ARBA00009370"/>
    </source>
</evidence>
<dbReference type="InterPro" id="IPR019756">
    <property type="entry name" value="Pept_S26A_signal_pept_1_Ser-AS"/>
</dbReference>